<feature type="domain" description="HTH marR-type" evidence="1">
    <location>
        <begin position="10"/>
        <end position="143"/>
    </location>
</feature>
<reference evidence="3" key="1">
    <citation type="submission" date="2016-10" db="EMBL/GenBank/DDBJ databases">
        <authorList>
            <person name="Varghese N."/>
            <person name="Submissions S."/>
        </authorList>
    </citation>
    <scope>NUCLEOTIDE SEQUENCE [LARGE SCALE GENOMIC DNA]</scope>
    <source>
        <strain evidence="3">DSM 21857</strain>
    </source>
</reference>
<proteinExistence type="predicted"/>
<dbReference type="InterPro" id="IPR036388">
    <property type="entry name" value="WH-like_DNA-bd_sf"/>
</dbReference>
<dbReference type="STRING" id="1121003.SAMN03080618_00195"/>
<dbReference type="InterPro" id="IPR000835">
    <property type="entry name" value="HTH_MarR-typ"/>
</dbReference>
<evidence type="ECO:0000313" key="2">
    <source>
        <dbReference type="EMBL" id="SFI35229.1"/>
    </source>
</evidence>
<sequence>MPASDALELENFLPYRLNRLADAFSRDFSRIYKDRFGLTRPEWRLLATLGQYGTMTATAVGQHSSMHKTKVSRAVTELERRRWLSRAENPLDRRIDNLTLTRAGLEAYRDLVPLAHGYEESLLASLSTADRKRLLDGLAILEGVVLRKRG</sequence>
<dbReference type="Proteomes" id="UP000242763">
    <property type="component" value="Unassembled WGS sequence"/>
</dbReference>
<dbReference type="GO" id="GO:0003677">
    <property type="term" value="F:DNA binding"/>
    <property type="evidence" value="ECO:0007669"/>
    <property type="project" value="UniProtKB-KW"/>
</dbReference>
<name>A0A1I3HHX9_9HYPH</name>
<dbReference type="RefSeq" id="WP_091517595.1">
    <property type="nucleotide sequence ID" value="NZ_FORF01000001.1"/>
</dbReference>
<dbReference type="EMBL" id="FORF01000001">
    <property type="protein sequence ID" value="SFI35229.1"/>
    <property type="molecule type" value="Genomic_DNA"/>
</dbReference>
<dbReference type="PANTHER" id="PTHR33164">
    <property type="entry name" value="TRANSCRIPTIONAL REGULATOR, MARR FAMILY"/>
    <property type="match status" value="1"/>
</dbReference>
<dbReference type="OrthoDB" id="8906692at2"/>
<evidence type="ECO:0000259" key="1">
    <source>
        <dbReference type="PROSITE" id="PS50995"/>
    </source>
</evidence>
<protein>
    <submittedName>
        <fullName evidence="2">DNA-binding transcriptional regulator, MarR family</fullName>
    </submittedName>
</protein>
<dbReference type="PANTHER" id="PTHR33164:SF57">
    <property type="entry name" value="MARR-FAMILY TRANSCRIPTIONAL REGULATOR"/>
    <property type="match status" value="1"/>
</dbReference>
<dbReference type="PROSITE" id="PS50995">
    <property type="entry name" value="HTH_MARR_2"/>
    <property type="match status" value="1"/>
</dbReference>
<dbReference type="GO" id="GO:0006950">
    <property type="term" value="P:response to stress"/>
    <property type="evidence" value="ECO:0007669"/>
    <property type="project" value="TreeGrafter"/>
</dbReference>
<keyword evidence="2" id="KW-0238">DNA-binding</keyword>
<dbReference type="Gene3D" id="1.10.10.10">
    <property type="entry name" value="Winged helix-like DNA-binding domain superfamily/Winged helix DNA-binding domain"/>
    <property type="match status" value="1"/>
</dbReference>
<gene>
    <name evidence="2" type="ORF">SAMN03080618_00195</name>
</gene>
<dbReference type="Pfam" id="PF12802">
    <property type="entry name" value="MarR_2"/>
    <property type="match status" value="1"/>
</dbReference>
<dbReference type="AlphaFoldDB" id="A0A1I3HHX9"/>
<keyword evidence="3" id="KW-1185">Reference proteome</keyword>
<dbReference type="InterPro" id="IPR036390">
    <property type="entry name" value="WH_DNA-bd_sf"/>
</dbReference>
<evidence type="ECO:0000313" key="3">
    <source>
        <dbReference type="Proteomes" id="UP000242763"/>
    </source>
</evidence>
<dbReference type="SUPFAM" id="SSF46785">
    <property type="entry name" value="Winged helix' DNA-binding domain"/>
    <property type="match status" value="1"/>
</dbReference>
<dbReference type="GO" id="GO:0003700">
    <property type="term" value="F:DNA-binding transcription factor activity"/>
    <property type="evidence" value="ECO:0007669"/>
    <property type="project" value="InterPro"/>
</dbReference>
<organism evidence="2 3">
    <name type="scientific">Aquamicrobium aerolatum DSM 21857</name>
    <dbReference type="NCBI Taxonomy" id="1121003"/>
    <lineage>
        <taxon>Bacteria</taxon>
        <taxon>Pseudomonadati</taxon>
        <taxon>Pseudomonadota</taxon>
        <taxon>Alphaproteobacteria</taxon>
        <taxon>Hyphomicrobiales</taxon>
        <taxon>Phyllobacteriaceae</taxon>
        <taxon>Aerobium</taxon>
    </lineage>
</organism>
<dbReference type="InterPro" id="IPR039422">
    <property type="entry name" value="MarR/SlyA-like"/>
</dbReference>
<dbReference type="SMART" id="SM00347">
    <property type="entry name" value="HTH_MARR"/>
    <property type="match status" value="1"/>
</dbReference>
<accession>A0A1I3HHX9</accession>